<evidence type="ECO:0000313" key="2">
    <source>
        <dbReference type="Proteomes" id="UP000308600"/>
    </source>
</evidence>
<name>A0ACD3B8D8_9AGAR</name>
<proteinExistence type="predicted"/>
<sequence length="235" mass="26732">MYIWRQAALPNYGQATPPVPSSKFHFVRRLSLAGIENEPETFMLRECRNLTTLVHWSAKHASFVFNFVLEGNFPFLKHLSIHLHKVSKNMTDGPDAAGRLRKLSLSHIEFIGRPLTPERYSFTTNLPNLTHLRFFHREPPPSLVLTRILSSPLGPRLKVLASAILCTGKEGKQECLDTYEALGIDDIRFVCVNYGVSTYTQDRSDDLRGFGMWTFPEDIIEERVKKSKAKSAEAV</sequence>
<reference evidence="1 2" key="1">
    <citation type="journal article" date="2019" name="Nat. Ecol. Evol.">
        <title>Megaphylogeny resolves global patterns of mushroom evolution.</title>
        <authorList>
            <person name="Varga T."/>
            <person name="Krizsan K."/>
            <person name="Foldi C."/>
            <person name="Dima B."/>
            <person name="Sanchez-Garcia M."/>
            <person name="Sanchez-Ramirez S."/>
            <person name="Szollosi G.J."/>
            <person name="Szarkandi J.G."/>
            <person name="Papp V."/>
            <person name="Albert L."/>
            <person name="Andreopoulos W."/>
            <person name="Angelini C."/>
            <person name="Antonin V."/>
            <person name="Barry K.W."/>
            <person name="Bougher N.L."/>
            <person name="Buchanan P."/>
            <person name="Buyck B."/>
            <person name="Bense V."/>
            <person name="Catcheside P."/>
            <person name="Chovatia M."/>
            <person name="Cooper J."/>
            <person name="Damon W."/>
            <person name="Desjardin D."/>
            <person name="Finy P."/>
            <person name="Geml J."/>
            <person name="Haridas S."/>
            <person name="Hughes K."/>
            <person name="Justo A."/>
            <person name="Karasinski D."/>
            <person name="Kautmanova I."/>
            <person name="Kiss B."/>
            <person name="Kocsube S."/>
            <person name="Kotiranta H."/>
            <person name="LaButti K.M."/>
            <person name="Lechner B.E."/>
            <person name="Liimatainen K."/>
            <person name="Lipzen A."/>
            <person name="Lukacs Z."/>
            <person name="Mihaltcheva S."/>
            <person name="Morgado L.N."/>
            <person name="Niskanen T."/>
            <person name="Noordeloos M.E."/>
            <person name="Ohm R.A."/>
            <person name="Ortiz-Santana B."/>
            <person name="Ovrebo C."/>
            <person name="Racz N."/>
            <person name="Riley R."/>
            <person name="Savchenko A."/>
            <person name="Shiryaev A."/>
            <person name="Soop K."/>
            <person name="Spirin V."/>
            <person name="Szebenyi C."/>
            <person name="Tomsovsky M."/>
            <person name="Tulloss R.E."/>
            <person name="Uehling J."/>
            <person name="Grigoriev I.V."/>
            <person name="Vagvolgyi C."/>
            <person name="Papp T."/>
            <person name="Martin F.M."/>
            <person name="Miettinen O."/>
            <person name="Hibbett D.S."/>
            <person name="Nagy L.G."/>
        </authorList>
    </citation>
    <scope>NUCLEOTIDE SEQUENCE [LARGE SCALE GENOMIC DNA]</scope>
    <source>
        <strain evidence="1 2">NL-1719</strain>
    </source>
</reference>
<organism evidence="1 2">
    <name type="scientific">Pluteus cervinus</name>
    <dbReference type="NCBI Taxonomy" id="181527"/>
    <lineage>
        <taxon>Eukaryota</taxon>
        <taxon>Fungi</taxon>
        <taxon>Dikarya</taxon>
        <taxon>Basidiomycota</taxon>
        <taxon>Agaricomycotina</taxon>
        <taxon>Agaricomycetes</taxon>
        <taxon>Agaricomycetidae</taxon>
        <taxon>Agaricales</taxon>
        <taxon>Pluteineae</taxon>
        <taxon>Pluteaceae</taxon>
        <taxon>Pluteus</taxon>
    </lineage>
</organism>
<protein>
    <submittedName>
        <fullName evidence="1">Uncharacterized protein</fullName>
    </submittedName>
</protein>
<dbReference type="Proteomes" id="UP000308600">
    <property type="component" value="Unassembled WGS sequence"/>
</dbReference>
<gene>
    <name evidence="1" type="ORF">BDN72DRAFT_955840</name>
</gene>
<dbReference type="EMBL" id="ML208269">
    <property type="protein sequence ID" value="TFK74201.1"/>
    <property type="molecule type" value="Genomic_DNA"/>
</dbReference>
<keyword evidence="2" id="KW-1185">Reference proteome</keyword>
<evidence type="ECO:0000313" key="1">
    <source>
        <dbReference type="EMBL" id="TFK74201.1"/>
    </source>
</evidence>
<accession>A0ACD3B8D8</accession>